<feature type="domain" description="Myb-like" evidence="3">
    <location>
        <begin position="1"/>
        <end position="51"/>
    </location>
</feature>
<proteinExistence type="predicted"/>
<dbReference type="PANTHER" id="PTHR45614">
    <property type="entry name" value="MYB PROTEIN-RELATED"/>
    <property type="match status" value="1"/>
</dbReference>
<keyword evidence="1" id="KW-0677">Repeat</keyword>
<dbReference type="OMA" id="METRIGK"/>
<dbReference type="PROSITE" id="PS51294">
    <property type="entry name" value="HTH_MYB"/>
    <property type="match status" value="2"/>
</dbReference>
<evidence type="ECO:0000256" key="2">
    <source>
        <dbReference type="ARBA" id="ARBA00023125"/>
    </source>
</evidence>
<dbReference type="FunFam" id="1.10.10.60:FF:000010">
    <property type="entry name" value="Transcriptional activator Myb isoform A"/>
    <property type="match status" value="1"/>
</dbReference>
<organism evidence="5 6">
    <name type="scientific">Emiliania huxleyi (strain CCMP1516)</name>
    <dbReference type="NCBI Taxonomy" id="280463"/>
    <lineage>
        <taxon>Eukaryota</taxon>
        <taxon>Haptista</taxon>
        <taxon>Haptophyta</taxon>
        <taxon>Prymnesiophyceae</taxon>
        <taxon>Isochrysidales</taxon>
        <taxon>Noelaerhabdaceae</taxon>
        <taxon>Emiliania</taxon>
    </lineage>
</organism>
<dbReference type="PANTHER" id="PTHR45614:SF232">
    <property type="entry name" value="TRANSCRIPTION FACTOR MYB3R-2"/>
    <property type="match status" value="1"/>
</dbReference>
<dbReference type="SUPFAM" id="SSF46689">
    <property type="entry name" value="Homeodomain-like"/>
    <property type="match status" value="1"/>
</dbReference>
<dbReference type="InterPro" id="IPR050560">
    <property type="entry name" value="MYB_TF"/>
</dbReference>
<evidence type="ECO:0000259" key="3">
    <source>
        <dbReference type="PROSITE" id="PS50090"/>
    </source>
</evidence>
<dbReference type="CDD" id="cd00167">
    <property type="entry name" value="SANT"/>
    <property type="match status" value="2"/>
</dbReference>
<keyword evidence="6" id="KW-1185">Reference proteome</keyword>
<reference evidence="6" key="1">
    <citation type="journal article" date="2013" name="Nature">
        <title>Pan genome of the phytoplankton Emiliania underpins its global distribution.</title>
        <authorList>
            <person name="Read B.A."/>
            <person name="Kegel J."/>
            <person name="Klute M.J."/>
            <person name="Kuo A."/>
            <person name="Lefebvre S.C."/>
            <person name="Maumus F."/>
            <person name="Mayer C."/>
            <person name="Miller J."/>
            <person name="Monier A."/>
            <person name="Salamov A."/>
            <person name="Young J."/>
            <person name="Aguilar M."/>
            <person name="Claverie J.M."/>
            <person name="Frickenhaus S."/>
            <person name="Gonzalez K."/>
            <person name="Herman E.K."/>
            <person name="Lin Y.C."/>
            <person name="Napier J."/>
            <person name="Ogata H."/>
            <person name="Sarno A.F."/>
            <person name="Shmutz J."/>
            <person name="Schroeder D."/>
            <person name="de Vargas C."/>
            <person name="Verret F."/>
            <person name="von Dassow P."/>
            <person name="Valentin K."/>
            <person name="Van de Peer Y."/>
            <person name="Wheeler G."/>
            <person name="Dacks J.B."/>
            <person name="Delwiche C.F."/>
            <person name="Dyhrman S.T."/>
            <person name="Glockner G."/>
            <person name="John U."/>
            <person name="Richards T."/>
            <person name="Worden A.Z."/>
            <person name="Zhang X."/>
            <person name="Grigoriev I.V."/>
            <person name="Allen A.E."/>
            <person name="Bidle K."/>
            <person name="Borodovsky M."/>
            <person name="Bowler C."/>
            <person name="Brownlee C."/>
            <person name="Cock J.M."/>
            <person name="Elias M."/>
            <person name="Gladyshev V.N."/>
            <person name="Groth M."/>
            <person name="Guda C."/>
            <person name="Hadaegh A."/>
            <person name="Iglesias-Rodriguez M.D."/>
            <person name="Jenkins J."/>
            <person name="Jones B.M."/>
            <person name="Lawson T."/>
            <person name="Leese F."/>
            <person name="Lindquist E."/>
            <person name="Lobanov A."/>
            <person name="Lomsadze A."/>
            <person name="Malik S.B."/>
            <person name="Marsh M.E."/>
            <person name="Mackinder L."/>
            <person name="Mock T."/>
            <person name="Mueller-Roeber B."/>
            <person name="Pagarete A."/>
            <person name="Parker M."/>
            <person name="Probert I."/>
            <person name="Quesneville H."/>
            <person name="Raines C."/>
            <person name="Rensing S.A."/>
            <person name="Riano-Pachon D.M."/>
            <person name="Richier S."/>
            <person name="Rokitta S."/>
            <person name="Shiraiwa Y."/>
            <person name="Soanes D.M."/>
            <person name="van der Giezen M."/>
            <person name="Wahlund T.M."/>
            <person name="Williams B."/>
            <person name="Wilson W."/>
            <person name="Wolfe G."/>
            <person name="Wurch L.L."/>
        </authorList>
    </citation>
    <scope>NUCLEOTIDE SEQUENCE</scope>
</reference>
<evidence type="ECO:0000313" key="6">
    <source>
        <dbReference type="Proteomes" id="UP000013827"/>
    </source>
</evidence>
<dbReference type="Gene3D" id="1.10.10.60">
    <property type="entry name" value="Homeodomain-like"/>
    <property type="match status" value="2"/>
</dbReference>
<name>A0A0D3KH20_EMIH1</name>
<feature type="domain" description="HTH myb-type" evidence="4">
    <location>
        <begin position="56"/>
        <end position="105"/>
    </location>
</feature>
<dbReference type="Pfam" id="PF00249">
    <property type="entry name" value="Myb_DNA-binding"/>
    <property type="match status" value="2"/>
</dbReference>
<feature type="domain" description="HTH myb-type" evidence="4">
    <location>
        <begin position="1"/>
        <end position="55"/>
    </location>
</feature>
<dbReference type="HOGENOM" id="CLU_028567_26_4_1"/>
<reference evidence="5" key="2">
    <citation type="submission" date="2024-10" db="UniProtKB">
        <authorList>
            <consortium name="EnsemblProtists"/>
        </authorList>
    </citation>
    <scope>IDENTIFICATION</scope>
</reference>
<keyword evidence="2" id="KW-0238">DNA-binding</keyword>
<dbReference type="GeneID" id="17280326"/>
<protein>
    <submittedName>
        <fullName evidence="5">Uncharacterized protein</fullName>
    </submittedName>
</protein>
<dbReference type="InterPro" id="IPR009057">
    <property type="entry name" value="Homeodomain-like_sf"/>
</dbReference>
<feature type="domain" description="Myb-like" evidence="3">
    <location>
        <begin position="52"/>
        <end position="102"/>
    </location>
</feature>
<evidence type="ECO:0000256" key="1">
    <source>
        <dbReference type="ARBA" id="ARBA00022737"/>
    </source>
</evidence>
<dbReference type="Proteomes" id="UP000013827">
    <property type="component" value="Unassembled WGS sequence"/>
</dbReference>
<dbReference type="InterPro" id="IPR017930">
    <property type="entry name" value="Myb_dom"/>
</dbReference>
<dbReference type="GO" id="GO:0000978">
    <property type="term" value="F:RNA polymerase II cis-regulatory region sequence-specific DNA binding"/>
    <property type="evidence" value="ECO:0007669"/>
    <property type="project" value="TreeGrafter"/>
</dbReference>
<dbReference type="eggNOG" id="KOG0048">
    <property type="taxonomic scope" value="Eukaryota"/>
</dbReference>
<dbReference type="PaxDb" id="2903-EOD35055"/>
<dbReference type="KEGG" id="ehx:EMIHUDRAFT_46684"/>
<dbReference type="InterPro" id="IPR001005">
    <property type="entry name" value="SANT/Myb"/>
</dbReference>
<dbReference type="GO" id="GO:0005634">
    <property type="term" value="C:nucleus"/>
    <property type="evidence" value="ECO:0007669"/>
    <property type="project" value="TreeGrafter"/>
</dbReference>
<evidence type="ECO:0000313" key="5">
    <source>
        <dbReference type="EnsemblProtists" id="EOD35055"/>
    </source>
</evidence>
<dbReference type="GO" id="GO:0000981">
    <property type="term" value="F:DNA-binding transcription factor activity, RNA polymerase II-specific"/>
    <property type="evidence" value="ECO:0007669"/>
    <property type="project" value="TreeGrafter"/>
</dbReference>
<accession>A0A0D3KH20</accession>
<dbReference type="PROSITE" id="PS50090">
    <property type="entry name" value="MYB_LIKE"/>
    <property type="match status" value="2"/>
</dbReference>
<dbReference type="SMART" id="SM00717">
    <property type="entry name" value="SANT"/>
    <property type="match status" value="2"/>
</dbReference>
<dbReference type="AlphaFoldDB" id="A0A0D3KH20"/>
<dbReference type="EnsemblProtists" id="EOD35055">
    <property type="protein sequence ID" value="EOD35055"/>
    <property type="gene ID" value="EMIHUDRAFT_46684"/>
</dbReference>
<evidence type="ECO:0000259" key="4">
    <source>
        <dbReference type="PROSITE" id="PS51294"/>
    </source>
</evidence>
<sequence length="105" mass="12558">LRVAKRPWQPAEDDRLLELVQRFGPHRWGKIASHLPGRIGKQCRERWHNQLCPRVNKDEWTVEEDALILHLVQEMGTKWSKMTTLLPGRTDNAIKNRWNARMRRE</sequence>
<dbReference type="RefSeq" id="XP_005787484.1">
    <property type="nucleotide sequence ID" value="XM_005787427.1"/>
</dbReference>